<dbReference type="InterPro" id="IPR018912">
    <property type="entry name" value="DUF2478"/>
</dbReference>
<evidence type="ECO:0000313" key="1">
    <source>
        <dbReference type="EMBL" id="GLK64979.1"/>
    </source>
</evidence>
<proteinExistence type="predicted"/>
<dbReference type="AlphaFoldDB" id="A0AAD3RUT5"/>
<dbReference type="RefSeq" id="WP_010393602.1">
    <property type="nucleotide sequence ID" value="NZ_BSFH01000031.1"/>
</dbReference>
<protein>
    <recommendedName>
        <fullName evidence="3">DUF2478 domain-containing protein</fullName>
    </recommendedName>
</protein>
<keyword evidence="2" id="KW-1185">Reference proteome</keyword>
<dbReference type="EMBL" id="BSFH01000031">
    <property type="protein sequence ID" value="GLK64979.1"/>
    <property type="molecule type" value="Genomic_DNA"/>
</dbReference>
<reference evidence="1" key="1">
    <citation type="journal article" date="2014" name="Int. J. Syst. Evol. Microbiol.">
        <title>Complete genome sequence of Corynebacterium casei LMG S-19264T (=DSM 44701T), isolated from a smear-ripened cheese.</title>
        <authorList>
            <consortium name="US DOE Joint Genome Institute (JGI-PGF)"/>
            <person name="Walter F."/>
            <person name="Albersmeier A."/>
            <person name="Kalinowski J."/>
            <person name="Ruckert C."/>
        </authorList>
    </citation>
    <scope>NUCLEOTIDE SEQUENCE</scope>
    <source>
        <strain evidence="1">VKM B-2222</strain>
    </source>
</reference>
<reference evidence="1" key="2">
    <citation type="submission" date="2023-01" db="EMBL/GenBank/DDBJ databases">
        <authorList>
            <person name="Sun Q."/>
            <person name="Evtushenko L."/>
        </authorList>
    </citation>
    <scope>NUCLEOTIDE SEQUENCE</scope>
    <source>
        <strain evidence="1">VKM B-2222</strain>
    </source>
</reference>
<dbReference type="Proteomes" id="UP001143349">
    <property type="component" value="Unassembled WGS sequence"/>
</dbReference>
<organism evidence="1 2">
    <name type="scientific">Paracoccus kondratievae</name>
    <dbReference type="NCBI Taxonomy" id="135740"/>
    <lineage>
        <taxon>Bacteria</taxon>
        <taxon>Pseudomonadati</taxon>
        <taxon>Pseudomonadota</taxon>
        <taxon>Alphaproteobacteria</taxon>
        <taxon>Rhodobacterales</taxon>
        <taxon>Paracoccaceae</taxon>
        <taxon>Paracoccus</taxon>
    </lineage>
</organism>
<comment type="caution">
    <text evidence="1">The sequence shown here is derived from an EMBL/GenBank/DDBJ whole genome shotgun (WGS) entry which is preliminary data.</text>
</comment>
<dbReference type="Pfam" id="PF10649">
    <property type="entry name" value="DUF2478"/>
    <property type="match status" value="1"/>
</dbReference>
<evidence type="ECO:0008006" key="3">
    <source>
        <dbReference type="Google" id="ProtNLM"/>
    </source>
</evidence>
<accession>A0AAD3RUT5</accession>
<gene>
    <name evidence="1" type="ORF">GCM10017635_24500</name>
</gene>
<name>A0AAD3RUT5_9RHOB</name>
<sequence>MLGYITIHDHTPGEGDRLLTALARRLADSSLRLAGAVQINTEIIPDGDCDMDLMILGDDGPLVRITQSLGPGSQACRLDSAALAQAVARTESVLERGADLLIVNKFGKQECFGRGFRDTIGRALAAGIPVLVHVPPEQLSGFRLFAGDLAEPLAPENIDDWCRTRLARPAA</sequence>
<evidence type="ECO:0000313" key="2">
    <source>
        <dbReference type="Proteomes" id="UP001143349"/>
    </source>
</evidence>